<protein>
    <submittedName>
        <fullName evidence="2">Uncharacterized protein</fullName>
    </submittedName>
</protein>
<dbReference type="InParanoid" id="A0A1D3D8N4"/>
<feature type="region of interest" description="Disordered" evidence="1">
    <location>
        <begin position="63"/>
        <end position="87"/>
    </location>
</feature>
<dbReference type="Proteomes" id="UP000095192">
    <property type="component" value="Unassembled WGS sequence"/>
</dbReference>
<comment type="caution">
    <text evidence="2">The sequence shown here is derived from an EMBL/GenBank/DDBJ whole genome shotgun (WGS) entry which is preliminary data.</text>
</comment>
<feature type="compositionally biased region" description="Basic and acidic residues" evidence="1">
    <location>
        <begin position="1"/>
        <end position="20"/>
    </location>
</feature>
<name>A0A1D3D8N4_9EIME</name>
<sequence>MSESQRKTTEVPGDLEKVLQKNDSNPRALTELLQRCVAWRGEGGAMAQWTASAETLVAEQIPEKHEHTPLNKKMSDFVRRNSMENQK</sequence>
<evidence type="ECO:0000256" key="1">
    <source>
        <dbReference type="SAM" id="MobiDB-lite"/>
    </source>
</evidence>
<organism evidence="2 3">
    <name type="scientific">Cyclospora cayetanensis</name>
    <dbReference type="NCBI Taxonomy" id="88456"/>
    <lineage>
        <taxon>Eukaryota</taxon>
        <taxon>Sar</taxon>
        <taxon>Alveolata</taxon>
        <taxon>Apicomplexa</taxon>
        <taxon>Conoidasida</taxon>
        <taxon>Coccidia</taxon>
        <taxon>Eucoccidiorida</taxon>
        <taxon>Eimeriorina</taxon>
        <taxon>Eimeriidae</taxon>
        <taxon>Cyclospora</taxon>
    </lineage>
</organism>
<proteinExistence type="predicted"/>
<gene>
    <name evidence="2" type="ORF">cyc_02448</name>
</gene>
<reference evidence="2 3" key="1">
    <citation type="journal article" date="2016" name="BMC Genomics">
        <title>Comparative genomics reveals Cyclospora cayetanensis possesses coccidia-like metabolism and invasion components but unique surface antigens.</title>
        <authorList>
            <person name="Liu S."/>
            <person name="Wang L."/>
            <person name="Zheng H."/>
            <person name="Xu Z."/>
            <person name="Roellig D.M."/>
            <person name="Li N."/>
            <person name="Frace M.A."/>
            <person name="Tang K."/>
            <person name="Arrowood M.J."/>
            <person name="Moss D.M."/>
            <person name="Zhang L."/>
            <person name="Feng Y."/>
            <person name="Xiao L."/>
        </authorList>
    </citation>
    <scope>NUCLEOTIDE SEQUENCE [LARGE SCALE GENOMIC DNA]</scope>
    <source>
        <strain evidence="2 3">CHN_HEN01</strain>
    </source>
</reference>
<dbReference type="AlphaFoldDB" id="A0A1D3D8N4"/>
<dbReference type="VEuPathDB" id="ToxoDB:cyc_02448"/>
<keyword evidence="3" id="KW-1185">Reference proteome</keyword>
<evidence type="ECO:0000313" key="3">
    <source>
        <dbReference type="Proteomes" id="UP000095192"/>
    </source>
</evidence>
<accession>A0A1D3D8N4</accession>
<feature type="region of interest" description="Disordered" evidence="1">
    <location>
        <begin position="1"/>
        <end position="24"/>
    </location>
</feature>
<dbReference type="EMBL" id="JROU02000264">
    <property type="protein sequence ID" value="OEH79830.1"/>
    <property type="molecule type" value="Genomic_DNA"/>
</dbReference>
<evidence type="ECO:0000313" key="2">
    <source>
        <dbReference type="EMBL" id="OEH79830.1"/>
    </source>
</evidence>